<organism evidence="3 4">
    <name type="scientific">Vitreoscilla stercoraria</name>
    <dbReference type="NCBI Taxonomy" id="61"/>
    <lineage>
        <taxon>Bacteria</taxon>
        <taxon>Pseudomonadati</taxon>
        <taxon>Pseudomonadota</taxon>
        <taxon>Betaproteobacteria</taxon>
        <taxon>Neisseriales</taxon>
        <taxon>Neisseriaceae</taxon>
        <taxon>Vitreoscilla</taxon>
    </lineage>
</organism>
<dbReference type="RefSeq" id="WP_019957643.1">
    <property type="nucleotide sequence ID" value="NZ_CP091512.1"/>
</dbReference>
<dbReference type="CDD" id="cd00667">
    <property type="entry name" value="ring_hydroxylating_dioxygenases_beta"/>
    <property type="match status" value="1"/>
</dbReference>
<dbReference type="Pfam" id="PF00866">
    <property type="entry name" value="Ring_hydroxyl_B"/>
    <property type="match status" value="1"/>
</dbReference>
<dbReference type="EC" id="1.14.12.1" evidence="3"/>
<dbReference type="PANTHER" id="PTHR41534">
    <property type="entry name" value="BLR3401 PROTEIN"/>
    <property type="match status" value="1"/>
</dbReference>
<dbReference type="SUPFAM" id="SSF54427">
    <property type="entry name" value="NTF2-like"/>
    <property type="match status" value="1"/>
</dbReference>
<reference evidence="3" key="1">
    <citation type="submission" date="2021-12" db="EMBL/GenBank/DDBJ databases">
        <authorList>
            <person name="Veyrier F.J."/>
        </authorList>
    </citation>
    <scope>NUCLEOTIDE SEQUENCE</scope>
    <source>
        <strain evidence="3">SAG 1488-6</strain>
    </source>
</reference>
<evidence type="ECO:0000256" key="2">
    <source>
        <dbReference type="ARBA" id="ARBA00023002"/>
    </source>
</evidence>
<keyword evidence="2 3" id="KW-0560">Oxidoreductase</keyword>
<dbReference type="InterPro" id="IPR032710">
    <property type="entry name" value="NTF2-like_dom_sf"/>
</dbReference>
<dbReference type="InterPro" id="IPR017640">
    <property type="entry name" value="Anthranilate_1-2-diOase_ssu"/>
</dbReference>
<gene>
    <name evidence="3" type="primary">antB</name>
    <name evidence="3" type="ORF">LVJ81_04515</name>
</gene>
<dbReference type="GO" id="GO:0018618">
    <property type="term" value="F:anthranilate 1,2-dioxygenase (deaminating, decarboxylating) activity"/>
    <property type="evidence" value="ECO:0007669"/>
    <property type="project" value="UniProtKB-EC"/>
</dbReference>
<sequence>MNQEILSTAQELQFAVSQFLYQKSALCDARLWDEYLDLYDEDSIYHIPQWIDEHTYVQDPNQGMSYIYYEDRSGLEDRVFRVRTGKAASAMPLPRTSHAINNVMVTRLDDGLIEAKVAWSTLFNRQGLEGCFYGHATYVLRETENGFRIRHQHILLLNDKIDSVLDFYHV</sequence>
<dbReference type="EMBL" id="CP091512">
    <property type="protein sequence ID" value="UOO93301.1"/>
    <property type="molecule type" value="Genomic_DNA"/>
</dbReference>
<dbReference type="InterPro" id="IPR000391">
    <property type="entry name" value="Rng_hydr_dOase-bsu"/>
</dbReference>
<reference evidence="3" key="2">
    <citation type="journal article" date="2022" name="Res Sq">
        <title>Evolution of multicellular longitudinally dividing oral cavity symbionts (Neisseriaceae).</title>
        <authorList>
            <person name="Nyongesa S."/>
            <person name="Weber P."/>
            <person name="Bernet E."/>
            <person name="Pullido F."/>
            <person name="Nieckarz M."/>
            <person name="Delaby M."/>
            <person name="Nieves C."/>
            <person name="Viehboeck T."/>
            <person name="Krause N."/>
            <person name="Rivera-Millot A."/>
            <person name="Nakamura A."/>
            <person name="Vischer N."/>
            <person name="VanNieuwenhze M."/>
            <person name="Brun Y."/>
            <person name="Cava F."/>
            <person name="Bulgheresi S."/>
            <person name="Veyrier F."/>
        </authorList>
    </citation>
    <scope>NUCLEOTIDE SEQUENCE</scope>
    <source>
        <strain evidence="3">SAG 1488-6</strain>
    </source>
</reference>
<dbReference type="Gene3D" id="3.10.450.50">
    <property type="match status" value="1"/>
</dbReference>
<dbReference type="PANTHER" id="PTHR41534:SF1">
    <property type="entry name" value="BLR3401 PROTEIN"/>
    <property type="match status" value="1"/>
</dbReference>
<dbReference type="Proteomes" id="UP000832034">
    <property type="component" value="Chromosome"/>
</dbReference>
<dbReference type="NCBIfam" id="TIGR03231">
    <property type="entry name" value="anthran_1_2_B"/>
    <property type="match status" value="1"/>
</dbReference>
<evidence type="ECO:0000313" key="4">
    <source>
        <dbReference type="Proteomes" id="UP000832034"/>
    </source>
</evidence>
<name>A0ABY4EC39_VITST</name>
<evidence type="ECO:0000256" key="1">
    <source>
        <dbReference type="ARBA" id="ARBA00009570"/>
    </source>
</evidence>
<keyword evidence="4" id="KW-1185">Reference proteome</keyword>
<evidence type="ECO:0000313" key="3">
    <source>
        <dbReference type="EMBL" id="UOO93301.1"/>
    </source>
</evidence>
<accession>A0ABY4EC39</accession>
<proteinExistence type="inferred from homology"/>
<comment type="similarity">
    <text evidence="1">Belongs to the bacterial ring-hydroxylating dioxygenase beta subunit family.</text>
</comment>
<protein>
    <submittedName>
        <fullName evidence="3">Anthranilate 1,2-dioxygenase small subunit</fullName>
        <ecNumber evidence="3">1.14.12.1</ecNumber>
    </submittedName>
</protein>